<dbReference type="Gene3D" id="3.30.70.1440">
    <property type="entry name" value="Multidrug efflux transporter AcrB pore domain"/>
    <property type="match status" value="1"/>
</dbReference>
<feature type="transmembrane region" description="Helical" evidence="1">
    <location>
        <begin position="869"/>
        <end position="886"/>
    </location>
</feature>
<dbReference type="GO" id="GO:0042910">
    <property type="term" value="F:xenobiotic transmembrane transporter activity"/>
    <property type="evidence" value="ECO:0007669"/>
    <property type="project" value="TreeGrafter"/>
</dbReference>
<feature type="transmembrane region" description="Helical" evidence="1">
    <location>
        <begin position="482"/>
        <end position="508"/>
    </location>
</feature>
<feature type="transmembrane region" description="Helical" evidence="1">
    <location>
        <begin position="920"/>
        <end position="939"/>
    </location>
</feature>
<feature type="transmembrane region" description="Helical" evidence="1">
    <location>
        <begin position="372"/>
        <end position="392"/>
    </location>
</feature>
<dbReference type="SUPFAM" id="SSF82866">
    <property type="entry name" value="Multidrug efflux transporter AcrB transmembrane domain"/>
    <property type="match status" value="2"/>
</dbReference>
<feature type="transmembrane region" description="Helical" evidence="1">
    <location>
        <begin position="542"/>
        <end position="565"/>
    </location>
</feature>
<dbReference type="InterPro" id="IPR001036">
    <property type="entry name" value="Acrflvin-R"/>
</dbReference>
<dbReference type="SUPFAM" id="SSF82714">
    <property type="entry name" value="Multidrug efflux transporter AcrB TolC docking domain, DN and DC subdomains"/>
    <property type="match status" value="1"/>
</dbReference>
<dbReference type="Gene3D" id="3.30.2090.10">
    <property type="entry name" value="Multidrug efflux transporter AcrB TolC docking domain, DN and DC subdomains"/>
    <property type="match status" value="2"/>
</dbReference>
<accession>A0A3B1A487</accession>
<dbReference type="InterPro" id="IPR027463">
    <property type="entry name" value="AcrB_DN_DC_subdom"/>
</dbReference>
<dbReference type="Gene3D" id="3.30.70.1320">
    <property type="entry name" value="Multidrug efflux transporter AcrB pore domain like"/>
    <property type="match status" value="1"/>
</dbReference>
<reference evidence="2" key="1">
    <citation type="submission" date="2018-06" db="EMBL/GenBank/DDBJ databases">
        <authorList>
            <person name="Zhirakovskaya E."/>
        </authorList>
    </citation>
    <scope>NUCLEOTIDE SEQUENCE</scope>
</reference>
<feature type="transmembrane region" description="Helical" evidence="1">
    <location>
        <begin position="452"/>
        <end position="470"/>
    </location>
</feature>
<dbReference type="PANTHER" id="PTHR32063:SF4">
    <property type="entry name" value="SLR6043 PROTEIN"/>
    <property type="match status" value="1"/>
</dbReference>
<dbReference type="GO" id="GO:0005886">
    <property type="term" value="C:plasma membrane"/>
    <property type="evidence" value="ECO:0007669"/>
    <property type="project" value="TreeGrafter"/>
</dbReference>
<feature type="transmembrane region" description="Helical" evidence="1">
    <location>
        <begin position="1000"/>
        <end position="1025"/>
    </location>
</feature>
<sequence length="1047" mass="114691">MLRWIISASLQYRFIVLATACAMMVYGIAQLRDMPIDVFPEFAPSKVEIQTPALGLSPTDVEALITIPLEEALSGMPGLDVIRSKSVPQLSSIQLYFNPDVDELTARQLVNERVAIVTPTLPTWAAPPFMMPPLSATSRVMKIGLSSNDSSLIDLSMIAYWKIRASLLGVPGVANIAIWGERLQMLQVQVDQKRMQKHNVTLDKVLEVTSDALEVGLLRYSSGAHIGTGGFIDTPNQRLGIRNVLPIVSANDLAQIPIFERDGKILRLGDVANLVEDHQPLIGDAIINDGPGLMLIVEKYPWGNTLDVTRGVEDAINRLRPSLPGVDIDTEIFRPATYIETSISNLNWALIVACILVVLVLFTFLFEWRTAVISIVAIPLSLIAAALVLYFQGSSLNTMVLAGFVIAIGAVVDDAIIDIENIMRRLRENHEQGNKKSITRIILEASLEVRSVIIFATLIIVFALIPVFFLEGLTGAFFQPLALSYVYAILASMVVALTVTPAMSLLLLRNAPLNGRKSPVITVLQKHYGNLVSKITQKPRTAYTLVTIVLLVGIILVPVLGHSLLPSFKERDFLMHFVTPPGTSHQEMVRITKEASKELRAIPGVRNFGAHIGQALLADEVVGINFTENWISVDPSVDYDKTVDAIKEVIESYPGLYRDVLTYLKERIREVLTGAGEAIVVRIYGKNIDVLRKTAENIKMSMSKIDGIVDLHVGLQKLIPHIQVKVDLAIARKHGLKPGDVRRAAATLLAGTEVGDIFRDGKTYDIQVWSTPETRKSLTGIRKLLIDTPSGVKIQLGEVADIRILPTPNVIKRQANSRYINVEANVDGRDLASVAEDVEDKLEAINFPLEYHAELLGEYETLQEAQERISFFSIIAVIGIFFLLQLSFSSWRLATIAIITLPAALVGGVIAVFFSGGIVSLGSLVGFLTVLGIAARNGIMMINHFQHLEMNEGVKFGLELVQRGARERLAPILMTATTTGFALLPLVFSGDLPGYEIEHPMAVVIIGGLITSTLINLFVIPVLYLRYGAGSAMEKINIDTQQPVLAG</sequence>
<feature type="transmembrane region" description="Helical" evidence="1">
    <location>
        <begin position="398"/>
        <end position="417"/>
    </location>
</feature>
<feature type="transmembrane region" description="Helical" evidence="1">
    <location>
        <begin position="12"/>
        <end position="29"/>
    </location>
</feature>
<dbReference type="AlphaFoldDB" id="A0A3B1A487"/>
<evidence type="ECO:0000256" key="1">
    <source>
        <dbReference type="SAM" id="Phobius"/>
    </source>
</evidence>
<feature type="transmembrane region" description="Helical" evidence="1">
    <location>
        <begin position="893"/>
        <end position="914"/>
    </location>
</feature>
<dbReference type="PANTHER" id="PTHR32063">
    <property type="match status" value="1"/>
</dbReference>
<name>A0A3B1A487_9ZZZZ</name>
<dbReference type="Gene3D" id="1.20.1640.10">
    <property type="entry name" value="Multidrug efflux transporter AcrB transmembrane domain"/>
    <property type="match status" value="2"/>
</dbReference>
<dbReference type="SUPFAM" id="SSF82693">
    <property type="entry name" value="Multidrug efflux transporter AcrB pore domain, PN1, PN2, PC1 and PC2 subdomains"/>
    <property type="match status" value="2"/>
</dbReference>
<gene>
    <name evidence="2" type="ORF">MNBD_GAMMA22-2980</name>
</gene>
<feature type="transmembrane region" description="Helical" evidence="1">
    <location>
        <begin position="346"/>
        <end position="365"/>
    </location>
</feature>
<feature type="transmembrane region" description="Helical" evidence="1">
    <location>
        <begin position="969"/>
        <end position="988"/>
    </location>
</feature>
<dbReference type="EMBL" id="UOFS01000044">
    <property type="protein sequence ID" value="VAX00549.1"/>
    <property type="molecule type" value="Genomic_DNA"/>
</dbReference>
<keyword evidence="1" id="KW-0472">Membrane</keyword>
<dbReference type="PRINTS" id="PR00702">
    <property type="entry name" value="ACRIFLAVINRP"/>
</dbReference>
<dbReference type="Gene3D" id="3.30.70.1430">
    <property type="entry name" value="Multidrug efflux transporter AcrB pore domain"/>
    <property type="match status" value="2"/>
</dbReference>
<keyword evidence="1" id="KW-0812">Transmembrane</keyword>
<proteinExistence type="predicted"/>
<organism evidence="2">
    <name type="scientific">hydrothermal vent metagenome</name>
    <dbReference type="NCBI Taxonomy" id="652676"/>
    <lineage>
        <taxon>unclassified sequences</taxon>
        <taxon>metagenomes</taxon>
        <taxon>ecological metagenomes</taxon>
    </lineage>
</organism>
<keyword evidence="1" id="KW-1133">Transmembrane helix</keyword>
<dbReference type="Pfam" id="PF00873">
    <property type="entry name" value="ACR_tran"/>
    <property type="match status" value="1"/>
</dbReference>
<protein>
    <submittedName>
        <fullName evidence="2">Cobalt-zinc-cadmium resistance protein CzcA Cation efflux system protein CusA</fullName>
    </submittedName>
</protein>
<evidence type="ECO:0000313" key="2">
    <source>
        <dbReference type="EMBL" id="VAX00549.1"/>
    </source>
</evidence>